<dbReference type="InterPro" id="IPR035914">
    <property type="entry name" value="Sperma_CUB_dom_sf"/>
</dbReference>
<dbReference type="InterPro" id="IPR013783">
    <property type="entry name" value="Ig-like_fold"/>
</dbReference>
<reference evidence="2 3" key="1">
    <citation type="submission" date="2018-07" db="EMBL/GenBank/DDBJ databases">
        <title>Genomic Encyclopedia of Type Strains, Phase III (KMG-III): the genomes of soil and plant-associated and newly described type strains.</title>
        <authorList>
            <person name="Whitman W."/>
        </authorList>
    </citation>
    <scope>NUCLEOTIDE SEQUENCE [LARGE SCALE GENOMIC DNA]</scope>
    <source>
        <strain evidence="2 3">CECT 7948</strain>
    </source>
</reference>
<evidence type="ECO:0000259" key="1">
    <source>
        <dbReference type="PROSITE" id="PS50093"/>
    </source>
</evidence>
<dbReference type="PROSITE" id="PS50093">
    <property type="entry name" value="PKD"/>
    <property type="match status" value="1"/>
</dbReference>
<feature type="domain" description="PKD" evidence="1">
    <location>
        <begin position="174"/>
        <end position="213"/>
    </location>
</feature>
<dbReference type="SMART" id="SM00089">
    <property type="entry name" value="PKD"/>
    <property type="match status" value="1"/>
</dbReference>
<dbReference type="NCBIfam" id="NF038133">
    <property type="entry name" value="choice_anch_L"/>
    <property type="match status" value="1"/>
</dbReference>
<dbReference type="InterPro" id="IPR022409">
    <property type="entry name" value="PKD/Chitinase_dom"/>
</dbReference>
<dbReference type="EMBL" id="QREI01000008">
    <property type="protein sequence ID" value="REE08129.1"/>
    <property type="molecule type" value="Genomic_DNA"/>
</dbReference>
<comment type="caution">
    <text evidence="2">The sequence shown here is derived from an EMBL/GenBank/DDBJ whole genome shotgun (WGS) entry which is preliminary data.</text>
</comment>
<dbReference type="SUPFAM" id="SSF49299">
    <property type="entry name" value="PKD domain"/>
    <property type="match status" value="1"/>
</dbReference>
<dbReference type="AlphaFoldDB" id="A0A3D9LL57"/>
<dbReference type="InterPro" id="IPR000601">
    <property type="entry name" value="PKD_dom"/>
</dbReference>
<keyword evidence="3" id="KW-1185">Reference proteome</keyword>
<dbReference type="InterPro" id="IPR049804">
    <property type="entry name" value="Choice_anch_L"/>
</dbReference>
<gene>
    <name evidence="2" type="ORF">DFQ09_1081</name>
</gene>
<dbReference type="InterPro" id="IPR035986">
    <property type="entry name" value="PKD_dom_sf"/>
</dbReference>
<sequence length="695" mass="73953">MFLVIKVGFSQDLLMQDGTFNRCAPDLFYDSGGELGSYSDNESYVTTICAENSGDRVSVNFVEFLTQLNQDFLTIYDGDDVSADIIGVYTGVSSPGFVSASESNTSGCLTFAFTSNESGNIDGWVAEIICITPCQDIIPSINNTIPIPNESGVIGILPGETVDFFGSAMFSLDGSGATYNWDFGDGNTGTGTEVSNTFLTDGTFIVTLTVTDNNPLGCSEVTTIPVFVMGPNVIIDQNIFTPEELITEVLINSPCASVSDITWSTGSSITSSQPNGIGYFFGDGLNFPFSDGILLSSGEASDARGPNNLSLGNGSNVWGGDDDLNAALGVNSHNATFIQFNFTPLSDKISFEFLMASEEYNMGSFECVYSDAFAFLLTDSAGNVSNLAVIPNTNLPVLVTNIHPDNGESCGGANEEYFGEYIPYNQPPIAFDGRTAVFTAQSAVIPGENYTIKLVIADDRDNTYDSGVFLKAGSFDLGGDLGDDITIEAGNAQCGGTEIVLDTAAPFADHVWYYAADPTLPNNRMEIEGETGSMLTVTETGIYSVDVAFETVCQFSDTILVEFIGNPVVNLAPDLVICSSTGEEEFNLSENNDIVLGDQSSAEYSVTYHLTEDDAIDNLNPLPDLYTNVSNPQILWVRLADVSQVCSVVTSFQLSAASAPTINAVPDLEICDDVDNDGLGSFDLSDQTLGILGSQ</sequence>
<dbReference type="Gene3D" id="2.60.40.10">
    <property type="entry name" value="Immunoglobulins"/>
    <property type="match status" value="1"/>
</dbReference>
<proteinExistence type="predicted"/>
<dbReference type="SUPFAM" id="SSF49854">
    <property type="entry name" value="Spermadhesin, CUB domain"/>
    <property type="match status" value="1"/>
</dbReference>
<dbReference type="Proteomes" id="UP000256919">
    <property type="component" value="Unassembled WGS sequence"/>
</dbReference>
<protein>
    <submittedName>
        <fullName evidence="2">PKD domain-containing protein</fullName>
    </submittedName>
</protein>
<accession>A0A3D9LL57</accession>
<organism evidence="2 3">
    <name type="scientific">Winogradskyella pacifica</name>
    <dbReference type="NCBI Taxonomy" id="664642"/>
    <lineage>
        <taxon>Bacteria</taxon>
        <taxon>Pseudomonadati</taxon>
        <taxon>Bacteroidota</taxon>
        <taxon>Flavobacteriia</taxon>
        <taxon>Flavobacteriales</taxon>
        <taxon>Flavobacteriaceae</taxon>
        <taxon>Winogradskyella</taxon>
    </lineage>
</organism>
<name>A0A3D9LL57_9FLAO</name>
<dbReference type="Gene3D" id="2.60.120.290">
    <property type="entry name" value="Spermadhesin, CUB domain"/>
    <property type="match status" value="1"/>
</dbReference>
<feature type="non-terminal residue" evidence="2">
    <location>
        <position position="695"/>
    </location>
</feature>
<dbReference type="Pfam" id="PF18911">
    <property type="entry name" value="PKD_4"/>
    <property type="match status" value="1"/>
</dbReference>
<evidence type="ECO:0000313" key="2">
    <source>
        <dbReference type="EMBL" id="REE08129.1"/>
    </source>
</evidence>
<dbReference type="CDD" id="cd00146">
    <property type="entry name" value="PKD"/>
    <property type="match status" value="1"/>
</dbReference>
<evidence type="ECO:0000313" key="3">
    <source>
        <dbReference type="Proteomes" id="UP000256919"/>
    </source>
</evidence>